<evidence type="ECO:0000259" key="1">
    <source>
        <dbReference type="Pfam" id="PF12776"/>
    </source>
</evidence>
<dbReference type="InterPro" id="IPR024752">
    <property type="entry name" value="Myb/SANT-like_dom"/>
</dbReference>
<dbReference type="EMBL" id="ML179651">
    <property type="protein sequence ID" value="THU83624.1"/>
    <property type="molecule type" value="Genomic_DNA"/>
</dbReference>
<keyword evidence="3" id="KW-1185">Reference proteome</keyword>
<dbReference type="AlphaFoldDB" id="A0A4S8L4W2"/>
<feature type="domain" description="Myb/SANT-like" evidence="1">
    <location>
        <begin position="1"/>
        <end position="97"/>
    </location>
</feature>
<name>A0A4S8L4W2_DENBC</name>
<dbReference type="Pfam" id="PF12776">
    <property type="entry name" value="Myb_DNA-bind_3"/>
    <property type="match status" value="1"/>
</dbReference>
<sequence>WTDSDITRFLDYLTEHHSKAGNGGNFTATTFRDAADYMALVSYSGGAKDMNTCRNKWASLKKTCEVILEIKSMSGWTWSDDTGALIGVENADLWTAYIKRNPAAKPFRNKGWKFFHSVENLLPSKAKGANV</sequence>
<feature type="non-terminal residue" evidence="2">
    <location>
        <position position="1"/>
    </location>
</feature>
<evidence type="ECO:0000313" key="2">
    <source>
        <dbReference type="EMBL" id="THU83624.1"/>
    </source>
</evidence>
<proteinExistence type="predicted"/>
<organism evidence="2 3">
    <name type="scientific">Dendrothele bispora (strain CBS 962.96)</name>
    <dbReference type="NCBI Taxonomy" id="1314807"/>
    <lineage>
        <taxon>Eukaryota</taxon>
        <taxon>Fungi</taxon>
        <taxon>Dikarya</taxon>
        <taxon>Basidiomycota</taxon>
        <taxon>Agaricomycotina</taxon>
        <taxon>Agaricomycetes</taxon>
        <taxon>Agaricomycetidae</taxon>
        <taxon>Agaricales</taxon>
        <taxon>Agaricales incertae sedis</taxon>
        <taxon>Dendrothele</taxon>
    </lineage>
</organism>
<reference evidence="2 3" key="1">
    <citation type="journal article" date="2019" name="Nat. Ecol. Evol.">
        <title>Megaphylogeny resolves global patterns of mushroom evolution.</title>
        <authorList>
            <person name="Varga T."/>
            <person name="Krizsan K."/>
            <person name="Foldi C."/>
            <person name="Dima B."/>
            <person name="Sanchez-Garcia M."/>
            <person name="Sanchez-Ramirez S."/>
            <person name="Szollosi G.J."/>
            <person name="Szarkandi J.G."/>
            <person name="Papp V."/>
            <person name="Albert L."/>
            <person name="Andreopoulos W."/>
            <person name="Angelini C."/>
            <person name="Antonin V."/>
            <person name="Barry K.W."/>
            <person name="Bougher N.L."/>
            <person name="Buchanan P."/>
            <person name="Buyck B."/>
            <person name="Bense V."/>
            <person name="Catcheside P."/>
            <person name="Chovatia M."/>
            <person name="Cooper J."/>
            <person name="Damon W."/>
            <person name="Desjardin D."/>
            <person name="Finy P."/>
            <person name="Geml J."/>
            <person name="Haridas S."/>
            <person name="Hughes K."/>
            <person name="Justo A."/>
            <person name="Karasinski D."/>
            <person name="Kautmanova I."/>
            <person name="Kiss B."/>
            <person name="Kocsube S."/>
            <person name="Kotiranta H."/>
            <person name="LaButti K.M."/>
            <person name="Lechner B.E."/>
            <person name="Liimatainen K."/>
            <person name="Lipzen A."/>
            <person name="Lukacs Z."/>
            <person name="Mihaltcheva S."/>
            <person name="Morgado L.N."/>
            <person name="Niskanen T."/>
            <person name="Noordeloos M.E."/>
            <person name="Ohm R.A."/>
            <person name="Ortiz-Santana B."/>
            <person name="Ovrebo C."/>
            <person name="Racz N."/>
            <person name="Riley R."/>
            <person name="Savchenko A."/>
            <person name="Shiryaev A."/>
            <person name="Soop K."/>
            <person name="Spirin V."/>
            <person name="Szebenyi C."/>
            <person name="Tomsovsky M."/>
            <person name="Tulloss R.E."/>
            <person name="Uehling J."/>
            <person name="Grigoriev I.V."/>
            <person name="Vagvolgyi C."/>
            <person name="Papp T."/>
            <person name="Martin F.M."/>
            <person name="Miettinen O."/>
            <person name="Hibbett D.S."/>
            <person name="Nagy L.G."/>
        </authorList>
    </citation>
    <scope>NUCLEOTIDE SEQUENCE [LARGE SCALE GENOMIC DNA]</scope>
    <source>
        <strain evidence="2 3">CBS 962.96</strain>
    </source>
</reference>
<protein>
    <recommendedName>
        <fullName evidence="1">Myb/SANT-like domain-containing protein</fullName>
    </recommendedName>
</protein>
<evidence type="ECO:0000313" key="3">
    <source>
        <dbReference type="Proteomes" id="UP000297245"/>
    </source>
</evidence>
<gene>
    <name evidence="2" type="ORF">K435DRAFT_631465</name>
</gene>
<feature type="non-terminal residue" evidence="2">
    <location>
        <position position="131"/>
    </location>
</feature>
<dbReference type="Proteomes" id="UP000297245">
    <property type="component" value="Unassembled WGS sequence"/>
</dbReference>
<dbReference type="OrthoDB" id="3186724at2759"/>
<accession>A0A4S8L4W2</accession>